<organism evidence="1">
    <name type="scientific">uncultured Rubrobacteraceae bacterium</name>
    <dbReference type="NCBI Taxonomy" id="349277"/>
    <lineage>
        <taxon>Bacteria</taxon>
        <taxon>Bacillati</taxon>
        <taxon>Actinomycetota</taxon>
        <taxon>Rubrobacteria</taxon>
        <taxon>Rubrobacterales</taxon>
        <taxon>Rubrobacteraceae</taxon>
        <taxon>environmental samples</taxon>
    </lineage>
</organism>
<dbReference type="AlphaFoldDB" id="A0A6J4QSD5"/>
<feature type="non-terminal residue" evidence="1">
    <location>
        <position position="39"/>
    </location>
</feature>
<dbReference type="EMBL" id="CADCUW010000569">
    <property type="protein sequence ID" value="CAA9449142.1"/>
    <property type="molecule type" value="Genomic_DNA"/>
</dbReference>
<sequence length="39" mass="4055">GSPIPDANLVASRACPAPGRERFFLPSPLHHRGGMAGDV</sequence>
<protein>
    <submittedName>
        <fullName evidence="1">Uncharacterized protein</fullName>
    </submittedName>
</protein>
<reference evidence="1" key="1">
    <citation type="submission" date="2020-02" db="EMBL/GenBank/DDBJ databases">
        <authorList>
            <person name="Meier V. D."/>
        </authorList>
    </citation>
    <scope>NUCLEOTIDE SEQUENCE</scope>
    <source>
        <strain evidence="1">AVDCRST_MAG01</strain>
    </source>
</reference>
<feature type="non-terminal residue" evidence="1">
    <location>
        <position position="1"/>
    </location>
</feature>
<accession>A0A6J4QSD5</accession>
<proteinExistence type="predicted"/>
<evidence type="ECO:0000313" key="1">
    <source>
        <dbReference type="EMBL" id="CAA9449142.1"/>
    </source>
</evidence>
<name>A0A6J4QSD5_9ACTN</name>
<gene>
    <name evidence="1" type="ORF">AVDCRST_MAG01-01-4385</name>
</gene>